<name>A0AAQ3Q4K8_9LILI</name>
<organism evidence="2 3">
    <name type="scientific">Canna indica</name>
    <name type="common">Indian-shot</name>
    <dbReference type="NCBI Taxonomy" id="4628"/>
    <lineage>
        <taxon>Eukaryota</taxon>
        <taxon>Viridiplantae</taxon>
        <taxon>Streptophyta</taxon>
        <taxon>Embryophyta</taxon>
        <taxon>Tracheophyta</taxon>
        <taxon>Spermatophyta</taxon>
        <taxon>Magnoliopsida</taxon>
        <taxon>Liliopsida</taxon>
        <taxon>Zingiberales</taxon>
        <taxon>Cannaceae</taxon>
        <taxon>Canna</taxon>
    </lineage>
</organism>
<dbReference type="GO" id="GO:0009733">
    <property type="term" value="P:response to auxin"/>
    <property type="evidence" value="ECO:0007669"/>
    <property type="project" value="InterPro"/>
</dbReference>
<dbReference type="InterPro" id="IPR003676">
    <property type="entry name" value="SAUR_fam"/>
</dbReference>
<dbReference type="PANTHER" id="PTHR31374:SF32">
    <property type="entry name" value="SAUR FAMILY PROTEIN"/>
    <property type="match status" value="1"/>
</dbReference>
<evidence type="ECO:0000256" key="1">
    <source>
        <dbReference type="ARBA" id="ARBA00006974"/>
    </source>
</evidence>
<dbReference type="Pfam" id="PF02519">
    <property type="entry name" value="Auxin_inducible"/>
    <property type="match status" value="1"/>
</dbReference>
<proteinExistence type="inferred from homology"/>
<dbReference type="EMBL" id="CP136891">
    <property type="protein sequence ID" value="WOK96370.1"/>
    <property type="molecule type" value="Genomic_DNA"/>
</dbReference>
<evidence type="ECO:0000313" key="2">
    <source>
        <dbReference type="EMBL" id="WOK96370.1"/>
    </source>
</evidence>
<keyword evidence="3" id="KW-1185">Reference proteome</keyword>
<evidence type="ECO:0000313" key="3">
    <source>
        <dbReference type="Proteomes" id="UP001327560"/>
    </source>
</evidence>
<sequence length="106" mass="11962">MGTGLSKLNRSFITQGHGHAKGVLLAPRGYVPVIVGIGNKSKRFMIHITLLGDARMSELLYVSAEEFRFRNPGVLRIPYDADSFELLMLGKNYHPRIRRVFPFCLS</sequence>
<comment type="similarity">
    <text evidence="1">Belongs to the ARG7 family.</text>
</comment>
<accession>A0AAQ3Q4K8</accession>
<dbReference type="Proteomes" id="UP001327560">
    <property type="component" value="Chromosome 2"/>
</dbReference>
<dbReference type="AlphaFoldDB" id="A0AAQ3Q4K8"/>
<gene>
    <name evidence="2" type="ORF">Cni_G05077</name>
</gene>
<dbReference type="PANTHER" id="PTHR31374">
    <property type="entry name" value="AUXIN-INDUCED PROTEIN-LIKE-RELATED"/>
    <property type="match status" value="1"/>
</dbReference>
<reference evidence="2 3" key="1">
    <citation type="submission" date="2023-10" db="EMBL/GenBank/DDBJ databases">
        <title>Chromosome-scale genome assembly provides insights into flower coloration mechanisms of Canna indica.</title>
        <authorList>
            <person name="Li C."/>
        </authorList>
    </citation>
    <scope>NUCLEOTIDE SEQUENCE [LARGE SCALE GENOMIC DNA]</scope>
    <source>
        <tissue evidence="2">Flower</tissue>
    </source>
</reference>
<protein>
    <submittedName>
        <fullName evidence="2">Uncharacterized protein</fullName>
    </submittedName>
</protein>